<dbReference type="InterPro" id="IPR011991">
    <property type="entry name" value="ArsR-like_HTH"/>
</dbReference>
<name>A0A917H657_9BACL</name>
<evidence type="ECO:0000313" key="4">
    <source>
        <dbReference type="EMBL" id="GGG68558.1"/>
    </source>
</evidence>
<dbReference type="Pfam" id="PF01022">
    <property type="entry name" value="HTH_5"/>
    <property type="match status" value="1"/>
</dbReference>
<dbReference type="Pfam" id="PF00581">
    <property type="entry name" value="Rhodanese"/>
    <property type="match status" value="1"/>
</dbReference>
<evidence type="ECO:0000313" key="5">
    <source>
        <dbReference type="Proteomes" id="UP000600247"/>
    </source>
</evidence>
<dbReference type="AlphaFoldDB" id="A0A917H657"/>
<accession>A0A917H657</accession>
<dbReference type="InterPro" id="IPR001845">
    <property type="entry name" value="HTH_ArsR_DNA-bd_dom"/>
</dbReference>
<proteinExistence type="predicted"/>
<dbReference type="InterPro" id="IPR001307">
    <property type="entry name" value="Thiosulphate_STrfase_CS"/>
</dbReference>
<dbReference type="GO" id="GO:0004792">
    <property type="term" value="F:thiosulfate-cyanide sulfurtransferase activity"/>
    <property type="evidence" value="ECO:0007669"/>
    <property type="project" value="InterPro"/>
</dbReference>
<dbReference type="NCBIfam" id="NF033788">
    <property type="entry name" value="HTH_metalloreg"/>
    <property type="match status" value="1"/>
</dbReference>
<dbReference type="PANTHER" id="PTHR43031:SF1">
    <property type="entry name" value="PYRIDINE NUCLEOTIDE-DISULPHIDE OXIDOREDUCTASE"/>
    <property type="match status" value="1"/>
</dbReference>
<evidence type="ECO:0000259" key="3">
    <source>
        <dbReference type="PROSITE" id="PS50987"/>
    </source>
</evidence>
<dbReference type="InterPro" id="IPR036873">
    <property type="entry name" value="Rhodanese-like_dom_sf"/>
</dbReference>
<dbReference type="SUPFAM" id="SSF52821">
    <property type="entry name" value="Rhodanese/Cell cycle control phosphatase"/>
    <property type="match status" value="1"/>
</dbReference>
<dbReference type="SMART" id="SM00450">
    <property type="entry name" value="RHOD"/>
    <property type="match status" value="1"/>
</dbReference>
<dbReference type="SUPFAM" id="SSF46785">
    <property type="entry name" value="Winged helix' DNA-binding domain"/>
    <property type="match status" value="1"/>
</dbReference>
<dbReference type="PROSITE" id="PS50206">
    <property type="entry name" value="RHODANESE_3"/>
    <property type="match status" value="1"/>
</dbReference>
<protein>
    <submittedName>
        <fullName evidence="4">ArsR family transcriptional regulator</fullName>
    </submittedName>
</protein>
<dbReference type="RefSeq" id="WP_188889461.1">
    <property type="nucleotide sequence ID" value="NZ_BMHY01000004.1"/>
</dbReference>
<feature type="domain" description="HTH arsR-type" evidence="3">
    <location>
        <begin position="11"/>
        <end position="105"/>
    </location>
</feature>
<dbReference type="PROSITE" id="PS00380">
    <property type="entry name" value="RHODANESE_1"/>
    <property type="match status" value="1"/>
</dbReference>
<dbReference type="PRINTS" id="PR00778">
    <property type="entry name" value="HTHARSR"/>
</dbReference>
<reference evidence="4 5" key="1">
    <citation type="journal article" date="2014" name="Int. J. Syst. Evol. Microbiol.">
        <title>Complete genome sequence of Corynebacterium casei LMG S-19264T (=DSM 44701T), isolated from a smear-ripened cheese.</title>
        <authorList>
            <consortium name="US DOE Joint Genome Institute (JGI-PGF)"/>
            <person name="Walter F."/>
            <person name="Albersmeier A."/>
            <person name="Kalinowski J."/>
            <person name="Ruckert C."/>
        </authorList>
    </citation>
    <scope>NUCLEOTIDE SEQUENCE [LARGE SCALE GENOMIC DNA]</scope>
    <source>
        <strain evidence="4 5">CGMCC 1.15286</strain>
    </source>
</reference>
<keyword evidence="1" id="KW-0238">DNA-binding</keyword>
<feature type="domain" description="Rhodanese" evidence="2">
    <location>
        <begin position="135"/>
        <end position="224"/>
    </location>
</feature>
<dbReference type="CDD" id="cd00090">
    <property type="entry name" value="HTH_ARSR"/>
    <property type="match status" value="1"/>
</dbReference>
<evidence type="ECO:0000256" key="1">
    <source>
        <dbReference type="ARBA" id="ARBA00023125"/>
    </source>
</evidence>
<gene>
    <name evidence="4" type="ORF">GCM10010918_24380</name>
</gene>
<dbReference type="Proteomes" id="UP000600247">
    <property type="component" value="Unassembled WGS sequence"/>
</dbReference>
<dbReference type="GO" id="GO:0003677">
    <property type="term" value="F:DNA binding"/>
    <property type="evidence" value="ECO:0007669"/>
    <property type="project" value="UniProtKB-KW"/>
</dbReference>
<dbReference type="InterPro" id="IPR036390">
    <property type="entry name" value="WH_DNA-bd_sf"/>
</dbReference>
<dbReference type="SMART" id="SM00418">
    <property type="entry name" value="HTH_ARSR"/>
    <property type="match status" value="1"/>
</dbReference>
<organism evidence="4 5">
    <name type="scientific">Paenibacillus radicis</name>
    <name type="common">ex Gao et al. 2016</name>
    <dbReference type="NCBI Taxonomy" id="1737354"/>
    <lineage>
        <taxon>Bacteria</taxon>
        <taxon>Bacillati</taxon>
        <taxon>Bacillota</taxon>
        <taxon>Bacilli</taxon>
        <taxon>Bacillales</taxon>
        <taxon>Paenibacillaceae</taxon>
        <taxon>Paenibacillus</taxon>
    </lineage>
</organism>
<comment type="caution">
    <text evidence="4">The sequence shown here is derived from an EMBL/GenBank/DDBJ whole genome shotgun (WGS) entry which is preliminary data.</text>
</comment>
<sequence length="224" mass="25824">MTDLQQLSREFKDSLYRQFARIGKSMSSEKRLEILHLLSQGPKAVERLASSTNTSIANVSKHLQVLSESRLVKYHKQGNYVFYELANPQIAEFLLSLWNIGEVQLTDVQQIKKEYQQNFSDIQTLTIEELVSKMNSNEVVLLDVRPKDEFQTAHIPGALSIPIDELEAQFAALPKEREIVAYCRGPYCIYATQAVQFLQEYGYHAFRIEEGILEWEQYKGGRTE</sequence>
<dbReference type="Gene3D" id="3.40.250.10">
    <property type="entry name" value="Rhodanese-like domain"/>
    <property type="match status" value="1"/>
</dbReference>
<dbReference type="InterPro" id="IPR050229">
    <property type="entry name" value="GlpE_sulfurtransferase"/>
</dbReference>
<keyword evidence="5" id="KW-1185">Reference proteome</keyword>
<dbReference type="PANTHER" id="PTHR43031">
    <property type="entry name" value="FAD-DEPENDENT OXIDOREDUCTASE"/>
    <property type="match status" value="1"/>
</dbReference>
<dbReference type="EMBL" id="BMHY01000004">
    <property type="protein sequence ID" value="GGG68558.1"/>
    <property type="molecule type" value="Genomic_DNA"/>
</dbReference>
<dbReference type="InterPro" id="IPR036388">
    <property type="entry name" value="WH-like_DNA-bd_sf"/>
</dbReference>
<dbReference type="Gene3D" id="1.10.10.10">
    <property type="entry name" value="Winged helix-like DNA-binding domain superfamily/Winged helix DNA-binding domain"/>
    <property type="match status" value="1"/>
</dbReference>
<dbReference type="PROSITE" id="PS50987">
    <property type="entry name" value="HTH_ARSR_2"/>
    <property type="match status" value="1"/>
</dbReference>
<dbReference type="CDD" id="cd00158">
    <property type="entry name" value="RHOD"/>
    <property type="match status" value="1"/>
</dbReference>
<evidence type="ECO:0000259" key="2">
    <source>
        <dbReference type="PROSITE" id="PS50206"/>
    </source>
</evidence>
<dbReference type="InterPro" id="IPR001763">
    <property type="entry name" value="Rhodanese-like_dom"/>
</dbReference>
<dbReference type="GO" id="GO:0003700">
    <property type="term" value="F:DNA-binding transcription factor activity"/>
    <property type="evidence" value="ECO:0007669"/>
    <property type="project" value="InterPro"/>
</dbReference>